<name>A0A8T2DJ20_ARASU</name>
<keyword evidence="3" id="KW-1185">Reference proteome</keyword>
<dbReference type="Proteomes" id="UP000694251">
    <property type="component" value="Chromosome 5"/>
</dbReference>
<evidence type="ECO:0000256" key="1">
    <source>
        <dbReference type="SAM" id="Phobius"/>
    </source>
</evidence>
<dbReference type="AlphaFoldDB" id="A0A8T2DJ20"/>
<feature type="transmembrane region" description="Helical" evidence="1">
    <location>
        <begin position="318"/>
        <end position="340"/>
    </location>
</feature>
<comment type="caution">
    <text evidence="2">The sequence shown here is derived from an EMBL/GenBank/DDBJ whole genome shotgun (WGS) entry which is preliminary data.</text>
</comment>
<sequence>MDGAHPLSSPMVVRSLDVDKDPFRPRESNEEVLSPEVPYLSAIGALMYLASHTRPDISFAVNLLARFSSCPTRRHWNGIKHILRYLQGTKDMGLFFPNQSKEDLIGFADAGYLSDPHNGRSQTGYVFTCGGTTISWRSMKQTIAATSSNHAEILAIHEASHECVWLRSVVHHIQEDCGMYAGKKTPTIMYEDNAACIAQLKDGYIKGDRTKHILPKFFYTHDLQKSGDVRVLQIRSNDNLADLFTKALPTATFKNHATALSKKGVCFYVFYFTAMADWAPVLVGVVLFVILSPGLLFSLPGHHHTLQFGGMKTNGKAIAVHTLIFFAAYTILILAVNLHITTG</sequence>
<dbReference type="PANTHER" id="PTHR11439">
    <property type="entry name" value="GAG-POL-RELATED RETROTRANSPOSON"/>
    <property type="match status" value="1"/>
</dbReference>
<reference evidence="2 3" key="1">
    <citation type="submission" date="2020-12" db="EMBL/GenBank/DDBJ databases">
        <title>Concerted genomic and epigenomic changes stabilize Arabidopsis allopolyploids.</title>
        <authorList>
            <person name="Chen Z."/>
        </authorList>
    </citation>
    <scope>NUCLEOTIDE SEQUENCE [LARGE SCALE GENOMIC DNA]</scope>
    <source>
        <strain evidence="2">As9502</strain>
        <tissue evidence="2">Leaf</tissue>
    </source>
</reference>
<dbReference type="CDD" id="cd09272">
    <property type="entry name" value="RNase_HI_RT_Ty1"/>
    <property type="match status" value="1"/>
</dbReference>
<evidence type="ECO:0000313" key="2">
    <source>
        <dbReference type="EMBL" id="KAG7611399.1"/>
    </source>
</evidence>
<keyword evidence="1" id="KW-1133">Transmembrane helix</keyword>
<accession>A0A8T2DJ20</accession>
<gene>
    <name evidence="2" type="ORF">ISN44_As05g035000</name>
</gene>
<keyword evidence="1" id="KW-0812">Transmembrane</keyword>
<dbReference type="PANTHER" id="PTHR11439:SF486">
    <property type="entry name" value="RLK (RECEPTOR-LIKE KINASE) PROTEIN, PUTATIVE-RELATED"/>
    <property type="match status" value="1"/>
</dbReference>
<keyword evidence="1" id="KW-0472">Membrane</keyword>
<dbReference type="OrthoDB" id="1712839at2759"/>
<dbReference type="Pfam" id="PF11820">
    <property type="entry name" value="DUF3339"/>
    <property type="match status" value="1"/>
</dbReference>
<feature type="transmembrane region" description="Helical" evidence="1">
    <location>
        <begin position="268"/>
        <end position="297"/>
    </location>
</feature>
<evidence type="ECO:0000313" key="3">
    <source>
        <dbReference type="Proteomes" id="UP000694251"/>
    </source>
</evidence>
<organism evidence="2 3">
    <name type="scientific">Arabidopsis suecica</name>
    <name type="common">Swedish thale-cress</name>
    <name type="synonym">Cardaminopsis suecica</name>
    <dbReference type="NCBI Taxonomy" id="45249"/>
    <lineage>
        <taxon>Eukaryota</taxon>
        <taxon>Viridiplantae</taxon>
        <taxon>Streptophyta</taxon>
        <taxon>Embryophyta</taxon>
        <taxon>Tracheophyta</taxon>
        <taxon>Spermatophyta</taxon>
        <taxon>Magnoliopsida</taxon>
        <taxon>eudicotyledons</taxon>
        <taxon>Gunneridae</taxon>
        <taxon>Pentapetalae</taxon>
        <taxon>rosids</taxon>
        <taxon>malvids</taxon>
        <taxon>Brassicales</taxon>
        <taxon>Brassicaceae</taxon>
        <taxon>Camelineae</taxon>
        <taxon>Arabidopsis</taxon>
    </lineage>
</organism>
<proteinExistence type="predicted"/>
<dbReference type="EMBL" id="JAEFBJ010000005">
    <property type="protein sequence ID" value="KAG7611399.1"/>
    <property type="molecule type" value="Genomic_DNA"/>
</dbReference>
<dbReference type="InterPro" id="IPR021775">
    <property type="entry name" value="DUF3339"/>
</dbReference>
<protein>
    <submittedName>
        <fullName evidence="2">Uncharacterized protein</fullName>
    </submittedName>
</protein>